<reference evidence="1 2" key="1">
    <citation type="submission" date="2011-02" db="EMBL/GenBank/DDBJ databases">
        <authorList>
            <person name="Weinstock G."/>
            <person name="Sodergren E."/>
            <person name="Clifton S."/>
            <person name="Fulton L."/>
            <person name="Fulton B."/>
            <person name="Courtney L."/>
            <person name="Fronick C."/>
            <person name="Harrison M."/>
            <person name="Strong C."/>
            <person name="Farmer C."/>
            <person name="Delahaunty K."/>
            <person name="Markovic C."/>
            <person name="Hall O."/>
            <person name="Minx P."/>
            <person name="Tomlinson C."/>
            <person name="Mitreva M."/>
            <person name="Hou S."/>
            <person name="Chen J."/>
            <person name="Wollam A."/>
            <person name="Pepin K.H."/>
            <person name="Johnson M."/>
            <person name="Bhonagiri V."/>
            <person name="Zhang X."/>
            <person name="Suruliraj S."/>
            <person name="Warren W."/>
            <person name="Chinwalla A."/>
            <person name="Mardis E.R."/>
            <person name="Wilson R.K."/>
        </authorList>
    </citation>
    <scope>NUCLEOTIDE SEQUENCE [LARGE SCALE GENOMIC DNA]</scope>
    <source>
        <strain evidence="1 2">YIT 12057</strain>
    </source>
</reference>
<protein>
    <submittedName>
        <fullName evidence="1">Uncharacterized protein</fullName>
    </submittedName>
</protein>
<sequence>MNNKHIIQKHIAGKSCRNSLSKPTSEYPHPLAGFELIIKDRYILKK</sequence>
<evidence type="ECO:0000313" key="1">
    <source>
        <dbReference type="EMBL" id="EGF57532.1"/>
    </source>
</evidence>
<evidence type="ECO:0000313" key="2">
    <source>
        <dbReference type="Proteomes" id="UP000003416"/>
    </source>
</evidence>
<dbReference type="HOGENOM" id="CLU_3180103_0_0_10"/>
<name>F3PS78_9BACE</name>
<dbReference type="EMBL" id="AFBN01000028">
    <property type="protein sequence ID" value="EGF57532.1"/>
    <property type="molecule type" value="Genomic_DNA"/>
</dbReference>
<dbReference type="Proteomes" id="UP000003416">
    <property type="component" value="Unassembled WGS sequence"/>
</dbReference>
<organism evidence="1 2">
    <name type="scientific">Bacteroides fluxus YIT 12057</name>
    <dbReference type="NCBI Taxonomy" id="763034"/>
    <lineage>
        <taxon>Bacteria</taxon>
        <taxon>Pseudomonadati</taxon>
        <taxon>Bacteroidota</taxon>
        <taxon>Bacteroidia</taxon>
        <taxon>Bacteroidales</taxon>
        <taxon>Bacteroidaceae</taxon>
        <taxon>Bacteroides</taxon>
    </lineage>
</organism>
<comment type="caution">
    <text evidence="1">The sequence shown here is derived from an EMBL/GenBank/DDBJ whole genome shotgun (WGS) entry which is preliminary data.</text>
</comment>
<gene>
    <name evidence="1" type="ORF">HMPREF9446_01611</name>
</gene>
<dbReference type="STRING" id="763034.HMPREF9446_01611"/>
<proteinExistence type="predicted"/>
<dbReference type="AlphaFoldDB" id="F3PS78"/>
<keyword evidence="2" id="KW-1185">Reference proteome</keyword>
<accession>F3PS78</accession>